<feature type="compositionally biased region" description="Low complexity" evidence="6">
    <location>
        <begin position="19"/>
        <end position="34"/>
    </location>
</feature>
<dbReference type="Pfam" id="PF09922">
    <property type="entry name" value="LiaF-like_C"/>
    <property type="match status" value="1"/>
</dbReference>
<evidence type="ECO:0000256" key="4">
    <source>
        <dbReference type="ARBA" id="ARBA00022989"/>
    </source>
</evidence>
<evidence type="ECO:0000256" key="7">
    <source>
        <dbReference type="SAM" id="Phobius"/>
    </source>
</evidence>
<feature type="compositionally biased region" description="Acidic residues" evidence="6">
    <location>
        <begin position="223"/>
        <end position="232"/>
    </location>
</feature>
<dbReference type="EMBL" id="BSQG01000006">
    <property type="protein sequence ID" value="GLU49364.1"/>
    <property type="molecule type" value="Genomic_DNA"/>
</dbReference>
<accession>A0A9W6P896</accession>
<evidence type="ECO:0000256" key="2">
    <source>
        <dbReference type="ARBA" id="ARBA00022475"/>
    </source>
</evidence>
<dbReference type="InterPro" id="IPR024425">
    <property type="entry name" value="LiaF-like_C"/>
</dbReference>
<feature type="transmembrane region" description="Helical" evidence="7">
    <location>
        <begin position="138"/>
        <end position="156"/>
    </location>
</feature>
<dbReference type="GO" id="GO:0005886">
    <property type="term" value="C:plasma membrane"/>
    <property type="evidence" value="ECO:0007669"/>
    <property type="project" value="UniProtKB-SubCell"/>
</dbReference>
<feature type="transmembrane region" description="Helical" evidence="7">
    <location>
        <begin position="113"/>
        <end position="132"/>
    </location>
</feature>
<evidence type="ECO:0000313" key="11">
    <source>
        <dbReference type="Proteomes" id="UP001165092"/>
    </source>
</evidence>
<evidence type="ECO:0000256" key="3">
    <source>
        <dbReference type="ARBA" id="ARBA00022692"/>
    </source>
</evidence>
<evidence type="ECO:0000256" key="6">
    <source>
        <dbReference type="SAM" id="MobiDB-lite"/>
    </source>
</evidence>
<keyword evidence="11" id="KW-1185">Reference proteome</keyword>
<protein>
    <recommendedName>
        <fullName evidence="12">Phage shock protein C (PspC) family protein</fullName>
    </recommendedName>
</protein>
<reference evidence="10" key="1">
    <citation type="submission" date="2023-02" db="EMBL/GenBank/DDBJ databases">
        <title>Nocardiopsis ansamitocini NBRC 112285.</title>
        <authorList>
            <person name="Ichikawa N."/>
            <person name="Sato H."/>
            <person name="Tonouchi N."/>
        </authorList>
    </citation>
    <scope>NUCLEOTIDE SEQUENCE</scope>
    <source>
        <strain evidence="10">NBRC 112285</strain>
    </source>
</reference>
<evidence type="ECO:0000256" key="1">
    <source>
        <dbReference type="ARBA" id="ARBA00004162"/>
    </source>
</evidence>
<feature type="region of interest" description="Disordered" evidence="6">
    <location>
        <begin position="218"/>
        <end position="243"/>
    </location>
</feature>
<name>A0A9W6P896_9ACTN</name>
<evidence type="ECO:0008006" key="12">
    <source>
        <dbReference type="Google" id="ProtNLM"/>
    </source>
</evidence>
<feature type="compositionally biased region" description="Pro residues" evidence="6">
    <location>
        <begin position="178"/>
        <end position="187"/>
    </location>
</feature>
<dbReference type="InterPro" id="IPR007168">
    <property type="entry name" value="Phageshock_PspC_N"/>
</dbReference>
<comment type="subcellular location">
    <subcellularLocation>
        <location evidence="1">Cell membrane</location>
        <topology evidence="1">Single-pass membrane protein</topology>
    </subcellularLocation>
</comment>
<dbReference type="PANTHER" id="PTHR33885:SF3">
    <property type="entry name" value="PHAGE SHOCK PROTEIN C"/>
    <property type="match status" value="1"/>
</dbReference>
<comment type="caution">
    <text evidence="10">The sequence shown here is derived from an EMBL/GenBank/DDBJ whole genome shotgun (WGS) entry which is preliminary data.</text>
</comment>
<evidence type="ECO:0000313" key="10">
    <source>
        <dbReference type="EMBL" id="GLU49364.1"/>
    </source>
</evidence>
<organism evidence="10 11">
    <name type="scientific">Nocardiopsis ansamitocini</name>
    <dbReference type="NCBI Taxonomy" id="1670832"/>
    <lineage>
        <taxon>Bacteria</taxon>
        <taxon>Bacillati</taxon>
        <taxon>Actinomycetota</taxon>
        <taxon>Actinomycetes</taxon>
        <taxon>Streptosporangiales</taxon>
        <taxon>Nocardiopsidaceae</taxon>
        <taxon>Nocardiopsis</taxon>
    </lineage>
</organism>
<feature type="domain" description="Phage shock protein PspC N-terminal" evidence="8">
    <location>
        <begin position="43"/>
        <end position="96"/>
    </location>
</feature>
<feature type="domain" description="Cell wall-active antibiotics response LiaF-like C-terminal" evidence="9">
    <location>
        <begin position="357"/>
        <end position="450"/>
    </location>
</feature>
<dbReference type="Pfam" id="PF04024">
    <property type="entry name" value="PspC"/>
    <property type="match status" value="1"/>
</dbReference>
<gene>
    <name evidence="10" type="ORF">Nans01_37150</name>
</gene>
<dbReference type="InterPro" id="IPR052027">
    <property type="entry name" value="PspC"/>
</dbReference>
<evidence type="ECO:0000259" key="9">
    <source>
        <dbReference type="Pfam" id="PF09922"/>
    </source>
</evidence>
<dbReference type="Proteomes" id="UP001165092">
    <property type="component" value="Unassembled WGS sequence"/>
</dbReference>
<keyword evidence="4 7" id="KW-1133">Transmembrane helix</keyword>
<feature type="transmembrane region" description="Helical" evidence="7">
    <location>
        <begin position="256"/>
        <end position="282"/>
    </location>
</feature>
<evidence type="ECO:0000259" key="8">
    <source>
        <dbReference type="Pfam" id="PF04024"/>
    </source>
</evidence>
<feature type="region of interest" description="Disordered" evidence="6">
    <location>
        <begin position="1"/>
        <end position="39"/>
    </location>
</feature>
<proteinExistence type="predicted"/>
<evidence type="ECO:0000256" key="5">
    <source>
        <dbReference type="ARBA" id="ARBA00023136"/>
    </source>
</evidence>
<keyword evidence="5 7" id="KW-0472">Membrane</keyword>
<dbReference type="AlphaFoldDB" id="A0A9W6P896"/>
<dbReference type="PANTHER" id="PTHR33885">
    <property type="entry name" value="PHAGE SHOCK PROTEIN C"/>
    <property type="match status" value="1"/>
</dbReference>
<feature type="transmembrane region" description="Helical" evidence="7">
    <location>
        <begin position="288"/>
        <end position="307"/>
    </location>
</feature>
<sequence>MGTAGGWGDDGDMEDRESAAGTGQGAAPTGVAPPEGDGAERLLRKDDVNGVVTGVAAGLGRYTQTDPVVWRTTFAITALVGGTGLFLYIAAWLLMRDSRGGPAMAEQLLGVRLLGKAVVALLGVGLAVATALSLVGGFGWGTLVLATPLILSGLSAHNRGVDLQQTARDLPGWLKATGPPPAAPEPEPTASYYNPAQPWAAAPAGPVDLALVGRHAAEHNAEATEEESDEDTGSTPGWGTGSDACRKGRGASLLMAALWLVAGLSITTFVMVGGVSWSSLIAPGTGPLYLGGVVLLLGAVLVVGTWAGDGRGVKTVATVATVMAVAASTTDLTTMRFGDAPWGPSTVAQAEEGFALTAGNADIDLTGIPLEPGQELAVRARVGIGTVEVLVPESVRVVVNASSGVGEVKVGDMERYGVDNRLTETVEPVGHDPSATLVIDVRSQVGTVEVRHVAS</sequence>
<feature type="transmembrane region" description="Helical" evidence="7">
    <location>
        <begin position="68"/>
        <end position="93"/>
    </location>
</feature>
<keyword evidence="2" id="KW-1003">Cell membrane</keyword>
<keyword evidence="3 7" id="KW-0812">Transmembrane</keyword>
<feature type="region of interest" description="Disordered" evidence="6">
    <location>
        <begin position="172"/>
        <end position="195"/>
    </location>
</feature>